<name>E2B0L8_CAMFO</name>
<dbReference type="EMBL" id="GL444634">
    <property type="protein sequence ID" value="EFN60778.1"/>
    <property type="molecule type" value="Genomic_DNA"/>
</dbReference>
<reference evidence="2 3" key="1">
    <citation type="journal article" date="2010" name="Science">
        <title>Genomic comparison of the ants Camponotus floridanus and Harpegnathos saltator.</title>
        <authorList>
            <person name="Bonasio R."/>
            <person name="Zhang G."/>
            <person name="Ye C."/>
            <person name="Mutti N.S."/>
            <person name="Fang X."/>
            <person name="Qin N."/>
            <person name="Donahue G."/>
            <person name="Yang P."/>
            <person name="Li Q."/>
            <person name="Li C."/>
            <person name="Zhang P."/>
            <person name="Huang Z."/>
            <person name="Berger S.L."/>
            <person name="Reinberg D."/>
            <person name="Wang J."/>
            <person name="Liebig J."/>
        </authorList>
    </citation>
    <scope>NUCLEOTIDE SEQUENCE [LARGE SCALE GENOMIC DNA]</scope>
    <source>
        <strain evidence="3">C129</strain>
    </source>
</reference>
<keyword evidence="3" id="KW-1185">Reference proteome</keyword>
<proteinExistence type="predicted"/>
<organism evidence="3">
    <name type="scientific">Camponotus floridanus</name>
    <name type="common">Florida carpenter ant</name>
    <dbReference type="NCBI Taxonomy" id="104421"/>
    <lineage>
        <taxon>Eukaryota</taxon>
        <taxon>Metazoa</taxon>
        <taxon>Ecdysozoa</taxon>
        <taxon>Arthropoda</taxon>
        <taxon>Hexapoda</taxon>
        <taxon>Insecta</taxon>
        <taxon>Pterygota</taxon>
        <taxon>Neoptera</taxon>
        <taxon>Endopterygota</taxon>
        <taxon>Hymenoptera</taxon>
        <taxon>Apocrita</taxon>
        <taxon>Aculeata</taxon>
        <taxon>Formicoidea</taxon>
        <taxon>Formicidae</taxon>
        <taxon>Formicinae</taxon>
        <taxon>Camponotus</taxon>
    </lineage>
</organism>
<dbReference type="InParanoid" id="E2B0L8"/>
<dbReference type="STRING" id="104421.E2B0L8"/>
<feature type="region of interest" description="Disordered" evidence="1">
    <location>
        <begin position="319"/>
        <end position="340"/>
    </location>
</feature>
<dbReference type="OrthoDB" id="7554224at2759"/>
<evidence type="ECO:0000313" key="3">
    <source>
        <dbReference type="Proteomes" id="UP000000311"/>
    </source>
</evidence>
<feature type="region of interest" description="Disordered" evidence="1">
    <location>
        <begin position="355"/>
        <end position="396"/>
    </location>
</feature>
<evidence type="ECO:0000256" key="1">
    <source>
        <dbReference type="SAM" id="MobiDB-lite"/>
    </source>
</evidence>
<dbReference type="AlphaFoldDB" id="E2B0L8"/>
<evidence type="ECO:0000313" key="2">
    <source>
        <dbReference type="EMBL" id="EFN60778.1"/>
    </source>
</evidence>
<gene>
    <name evidence="2" type="ORF">EAG_02249</name>
</gene>
<protein>
    <submittedName>
        <fullName evidence="2">Uncharacterized protein</fullName>
    </submittedName>
</protein>
<dbReference type="Proteomes" id="UP000000311">
    <property type="component" value="Unassembled WGS sequence"/>
</dbReference>
<feature type="compositionally biased region" description="Basic and acidic residues" evidence="1">
    <location>
        <begin position="355"/>
        <end position="369"/>
    </location>
</feature>
<accession>E2B0L8</accession>
<feature type="compositionally biased region" description="Polar residues" evidence="1">
    <location>
        <begin position="321"/>
        <end position="330"/>
    </location>
</feature>
<feature type="compositionally biased region" description="Polar residues" evidence="1">
    <location>
        <begin position="386"/>
        <end position="396"/>
    </location>
</feature>
<sequence length="495" mass="55975">MERLYAVPSEKLRVWMVWLTGVGEIADEWHQWLRAHIDLIARIAEQRLQTVANNVPGGTKEIESVMRPELMMQPPTTLYPPRKHYRGNESLNHRKQRLEANRARMKTRHELTTIRRPLLFPYKSVRVAVALNLAHHLTYGLHVTFRVFHFTCESDVHGWRCLYNRIFSIVCRNIGFWLEGRRTGGGGEEESLATTAMADASETAWPIGTRWQPLTRCPIEKKADQMQTIQRLKLPQDEAERIEFLKNFTHQATLYGSYYKHWRETADQAVKEIAGRTVMTTAKFRGTGDSESTLDVAASQAAQYSMKQPESAVAQAIGGSTAATAETPMSSRIDPPTTDALGRDTVEVSIALSDDQSKVVEPSTKKETAGMELEFPSAKSDAVSPSVESEATSQPETTLKIRPTMEPIVSISPSEALLEQEAVAKRKAAEKLLGDMARAEEDIPYFFYLKAEPDMDIAIRYNDEKVIPPDLDRESISVNRRHLYFNLTDELGRDE</sequence>